<keyword evidence="6" id="KW-1185">Reference proteome</keyword>
<proteinExistence type="predicted"/>
<dbReference type="PANTHER" id="PTHR46796">
    <property type="entry name" value="HTH-TYPE TRANSCRIPTIONAL ACTIVATOR RHAS-RELATED"/>
    <property type="match status" value="1"/>
</dbReference>
<dbReference type="EMBL" id="JAAOCD010000004">
    <property type="protein sequence ID" value="NHK98872.1"/>
    <property type="molecule type" value="Genomic_DNA"/>
</dbReference>
<evidence type="ECO:0000256" key="1">
    <source>
        <dbReference type="ARBA" id="ARBA00023015"/>
    </source>
</evidence>
<dbReference type="InterPro" id="IPR003313">
    <property type="entry name" value="AraC-bd"/>
</dbReference>
<dbReference type="PROSITE" id="PS01124">
    <property type="entry name" value="HTH_ARAC_FAMILY_2"/>
    <property type="match status" value="1"/>
</dbReference>
<feature type="domain" description="HTH araC/xylS-type" evidence="4">
    <location>
        <begin position="174"/>
        <end position="271"/>
    </location>
</feature>
<gene>
    <name evidence="5" type="ORF">G7087_10845</name>
</gene>
<evidence type="ECO:0000259" key="4">
    <source>
        <dbReference type="PROSITE" id="PS01124"/>
    </source>
</evidence>
<evidence type="ECO:0000313" key="6">
    <source>
        <dbReference type="Proteomes" id="UP000802098"/>
    </source>
</evidence>
<accession>A0ABX0HV46</accession>
<dbReference type="Pfam" id="PF02311">
    <property type="entry name" value="AraC_binding"/>
    <property type="match status" value="1"/>
</dbReference>
<dbReference type="InterPro" id="IPR018060">
    <property type="entry name" value="HTH_AraC"/>
</dbReference>
<comment type="caution">
    <text evidence="5">The sequence shown here is derived from an EMBL/GenBank/DDBJ whole genome shotgun (WGS) entry which is preliminary data.</text>
</comment>
<dbReference type="SUPFAM" id="SSF46689">
    <property type="entry name" value="Homeodomain-like"/>
    <property type="match status" value="2"/>
</dbReference>
<dbReference type="InterPro" id="IPR037923">
    <property type="entry name" value="HTH-like"/>
</dbReference>
<dbReference type="SUPFAM" id="SSF51215">
    <property type="entry name" value="Regulatory protein AraC"/>
    <property type="match status" value="1"/>
</dbReference>
<dbReference type="InterPro" id="IPR009057">
    <property type="entry name" value="Homeodomain-like_sf"/>
</dbReference>
<sequence>MPGVPQAFEAREDAAEFRRPAHRPGVELYRAAIVRHAFEPHAHDGFGVGAIEAGAERFRYRGSELLAPADSLVLMNPGELHTGRAETEAGWRYRMAYVDEALVQALTGERWCFADAVAADAPRARRVGRLLAALWQAADEPLAFDGLLAELLDVLRPHARADRAAAREAAPRFGVVLDCMQARLAERLTLEELAAVAGLSPFHFLRCFREAQGATPQQVLMSLRLQAAQRQLAAGVAPAEVAAATGLADQAHLTRAFAARYGVTPARYQRQVRAR</sequence>
<dbReference type="SMART" id="SM00342">
    <property type="entry name" value="HTH_ARAC"/>
    <property type="match status" value="1"/>
</dbReference>
<organism evidence="5 6">
    <name type="scientific">Rubrivivax benzoatilyticus</name>
    <dbReference type="NCBI Taxonomy" id="316997"/>
    <lineage>
        <taxon>Bacteria</taxon>
        <taxon>Pseudomonadati</taxon>
        <taxon>Pseudomonadota</taxon>
        <taxon>Betaproteobacteria</taxon>
        <taxon>Burkholderiales</taxon>
        <taxon>Sphaerotilaceae</taxon>
        <taxon>Rubrivivax</taxon>
    </lineage>
</organism>
<dbReference type="Gene3D" id="1.10.10.60">
    <property type="entry name" value="Homeodomain-like"/>
    <property type="match status" value="1"/>
</dbReference>
<dbReference type="InterPro" id="IPR050204">
    <property type="entry name" value="AraC_XylS_family_regulators"/>
</dbReference>
<evidence type="ECO:0000256" key="2">
    <source>
        <dbReference type="ARBA" id="ARBA00023125"/>
    </source>
</evidence>
<protein>
    <submittedName>
        <fullName evidence="5">AraC family transcriptional regulator</fullName>
    </submittedName>
</protein>
<keyword evidence="3" id="KW-0804">Transcription</keyword>
<dbReference type="Proteomes" id="UP000802098">
    <property type="component" value="Unassembled WGS sequence"/>
</dbReference>
<keyword evidence="1" id="KW-0805">Transcription regulation</keyword>
<name>A0ABX0HV46_9BURK</name>
<evidence type="ECO:0000256" key="3">
    <source>
        <dbReference type="ARBA" id="ARBA00023163"/>
    </source>
</evidence>
<dbReference type="PANTHER" id="PTHR46796:SF2">
    <property type="entry name" value="TRANSCRIPTIONAL REGULATORY PROTEIN"/>
    <property type="match status" value="1"/>
</dbReference>
<keyword evidence="2" id="KW-0238">DNA-binding</keyword>
<dbReference type="Pfam" id="PF12833">
    <property type="entry name" value="HTH_18"/>
    <property type="match status" value="1"/>
</dbReference>
<reference evidence="5 6" key="1">
    <citation type="submission" date="2020-03" db="EMBL/GenBank/DDBJ databases">
        <title>Rubrivivax benzoatilyticus JA2 (sequenced after 10 years sub-culturing).</title>
        <authorList>
            <person name="Gupta D."/>
            <person name="Chintalapati S."/>
            <person name="Chintalapati V.R."/>
        </authorList>
    </citation>
    <scope>NUCLEOTIDE SEQUENCE [LARGE SCALE GENOMIC DNA]</scope>
    <source>
        <strain evidence="5 6">JA2-Mal</strain>
    </source>
</reference>
<evidence type="ECO:0000313" key="5">
    <source>
        <dbReference type="EMBL" id="NHK98872.1"/>
    </source>
</evidence>